<reference evidence="2 3" key="1">
    <citation type="submission" date="2020-07" db="EMBL/GenBank/DDBJ databases">
        <title>Sequencing the genomes of 1000 actinobacteria strains.</title>
        <authorList>
            <person name="Klenk H.-P."/>
        </authorList>
    </citation>
    <scope>NUCLEOTIDE SEQUENCE [LARGE SCALE GENOMIC DNA]</scope>
    <source>
        <strain evidence="2 3">DSM 103833</strain>
    </source>
</reference>
<dbReference type="InterPro" id="IPR036388">
    <property type="entry name" value="WH-like_DNA-bd_sf"/>
</dbReference>
<dbReference type="InterPro" id="IPR051797">
    <property type="entry name" value="TrmB-like"/>
</dbReference>
<accession>A0A853C608</accession>
<keyword evidence="3" id="KW-1185">Reference proteome</keyword>
<dbReference type="InterPro" id="IPR016032">
    <property type="entry name" value="Sig_transdc_resp-reg_C-effctor"/>
</dbReference>
<dbReference type="PANTHER" id="PTHR34293">
    <property type="entry name" value="HTH-TYPE TRANSCRIPTIONAL REGULATOR TRMBL2"/>
    <property type="match status" value="1"/>
</dbReference>
<dbReference type="PANTHER" id="PTHR34293:SF1">
    <property type="entry name" value="HTH-TYPE TRANSCRIPTIONAL REGULATOR TRMBL2"/>
    <property type="match status" value="1"/>
</dbReference>
<dbReference type="InterPro" id="IPR000792">
    <property type="entry name" value="Tscrpt_reg_LuxR_C"/>
</dbReference>
<dbReference type="SUPFAM" id="SSF46894">
    <property type="entry name" value="C-terminal effector domain of the bipartite response regulators"/>
    <property type="match status" value="1"/>
</dbReference>
<organism evidence="2 3">
    <name type="scientific">Nocardioides thalensis</name>
    <dbReference type="NCBI Taxonomy" id="1914755"/>
    <lineage>
        <taxon>Bacteria</taxon>
        <taxon>Bacillati</taxon>
        <taxon>Actinomycetota</taxon>
        <taxon>Actinomycetes</taxon>
        <taxon>Propionibacteriales</taxon>
        <taxon>Nocardioidaceae</taxon>
        <taxon>Nocardioides</taxon>
    </lineage>
</organism>
<dbReference type="AlphaFoldDB" id="A0A853C608"/>
<proteinExistence type="predicted"/>
<dbReference type="GO" id="GO:0006355">
    <property type="term" value="P:regulation of DNA-templated transcription"/>
    <property type="evidence" value="ECO:0007669"/>
    <property type="project" value="InterPro"/>
</dbReference>
<comment type="caution">
    <text evidence="2">The sequence shown here is derived from an EMBL/GenBank/DDBJ whole genome shotgun (WGS) entry which is preliminary data.</text>
</comment>
<dbReference type="EMBL" id="JACCFP010000001">
    <property type="protein sequence ID" value="NYJ02456.1"/>
    <property type="molecule type" value="Genomic_DNA"/>
</dbReference>
<sequence length="219" mass="23691">MSMRAGESVAVVHGEAELVARTGHLMAAATDVAFAANKLHTWRAARRAGEAAGVVSPPGDVRLRKIYLPNAVFDPVAARGLVQFCEAHGASIRITTDEINDTMILDRRIAILGGHPRADRRTYSVITQPEVVEGVASLFDAVWRKATELSEFDAQIAEIREIAPQVLDLLSRGVKDEAAARTLGLGVRTYRRRVAELMAALGAESRFQAGVRARELGLV</sequence>
<dbReference type="RefSeq" id="WP_218910283.1">
    <property type="nucleotide sequence ID" value="NZ_JACCFP010000001.1"/>
</dbReference>
<gene>
    <name evidence="2" type="ORF">HNR19_003154</name>
</gene>
<dbReference type="GO" id="GO:0003677">
    <property type="term" value="F:DNA binding"/>
    <property type="evidence" value="ECO:0007669"/>
    <property type="project" value="InterPro"/>
</dbReference>
<name>A0A853C608_9ACTN</name>
<dbReference type="Proteomes" id="UP000530424">
    <property type="component" value="Unassembled WGS sequence"/>
</dbReference>
<evidence type="ECO:0000259" key="1">
    <source>
        <dbReference type="SMART" id="SM00421"/>
    </source>
</evidence>
<protein>
    <recommendedName>
        <fullName evidence="1">HTH luxR-type domain-containing protein</fullName>
    </recommendedName>
</protein>
<evidence type="ECO:0000313" key="3">
    <source>
        <dbReference type="Proteomes" id="UP000530424"/>
    </source>
</evidence>
<dbReference type="Gene3D" id="1.10.10.10">
    <property type="entry name" value="Winged helix-like DNA-binding domain superfamily/Winged helix DNA-binding domain"/>
    <property type="match status" value="1"/>
</dbReference>
<evidence type="ECO:0000313" key="2">
    <source>
        <dbReference type="EMBL" id="NYJ02456.1"/>
    </source>
</evidence>
<feature type="domain" description="HTH luxR-type" evidence="1">
    <location>
        <begin position="165"/>
        <end position="213"/>
    </location>
</feature>
<dbReference type="SMART" id="SM00421">
    <property type="entry name" value="HTH_LUXR"/>
    <property type="match status" value="1"/>
</dbReference>